<evidence type="ECO:0000256" key="4">
    <source>
        <dbReference type="ARBA" id="ARBA00022475"/>
    </source>
</evidence>
<dbReference type="SMART" id="SM00369">
    <property type="entry name" value="LRR_TYP"/>
    <property type="match status" value="11"/>
</dbReference>
<dbReference type="RefSeq" id="XP_011011153.1">
    <property type="nucleotide sequence ID" value="XM_011012851.1"/>
</dbReference>
<evidence type="ECO:0000256" key="2">
    <source>
        <dbReference type="ARBA" id="ARBA00004236"/>
    </source>
</evidence>
<dbReference type="PROSITE" id="PS51450">
    <property type="entry name" value="LRR"/>
    <property type="match status" value="1"/>
</dbReference>
<comment type="similarity">
    <text evidence="3">Belongs to the RLP family.</text>
</comment>
<dbReference type="Proteomes" id="UP000694918">
    <property type="component" value="Unplaced"/>
</dbReference>
<feature type="transmembrane region" description="Helical" evidence="11">
    <location>
        <begin position="892"/>
        <end position="915"/>
    </location>
</feature>
<evidence type="ECO:0000256" key="11">
    <source>
        <dbReference type="SAM" id="Phobius"/>
    </source>
</evidence>
<evidence type="ECO:0000256" key="8">
    <source>
        <dbReference type="ARBA" id="ARBA00022989"/>
    </source>
</evidence>
<dbReference type="PRINTS" id="PR00019">
    <property type="entry name" value="LEURICHRPT"/>
</dbReference>
<evidence type="ECO:0000256" key="6">
    <source>
        <dbReference type="ARBA" id="ARBA00022692"/>
    </source>
</evidence>
<dbReference type="InterPro" id="IPR003591">
    <property type="entry name" value="Leu-rich_rpt_typical-subtyp"/>
</dbReference>
<accession>A0AAJ6TH02</accession>
<keyword evidence="5" id="KW-0433">Leucine-rich repeat</keyword>
<reference evidence="13" key="1">
    <citation type="submission" date="2025-08" db="UniProtKB">
        <authorList>
            <consortium name="RefSeq"/>
        </authorList>
    </citation>
    <scope>IDENTIFICATION</scope>
</reference>
<evidence type="ECO:0000256" key="7">
    <source>
        <dbReference type="ARBA" id="ARBA00022737"/>
    </source>
</evidence>
<dbReference type="Pfam" id="PF13516">
    <property type="entry name" value="LRR_6"/>
    <property type="match status" value="1"/>
</dbReference>
<gene>
    <name evidence="13" type="primary">LOC105115822</name>
</gene>
<dbReference type="SUPFAM" id="SSF52058">
    <property type="entry name" value="L domain-like"/>
    <property type="match status" value="1"/>
</dbReference>
<keyword evidence="8 11" id="KW-1133">Transmembrane helix</keyword>
<dbReference type="Pfam" id="PF00560">
    <property type="entry name" value="LRR_1"/>
    <property type="match status" value="4"/>
</dbReference>
<evidence type="ECO:0000256" key="3">
    <source>
        <dbReference type="ARBA" id="ARBA00009592"/>
    </source>
</evidence>
<keyword evidence="6 11" id="KW-0812">Transmembrane</keyword>
<keyword evidence="4" id="KW-1003">Cell membrane</keyword>
<dbReference type="InterPro" id="IPR032675">
    <property type="entry name" value="LRR_dom_sf"/>
</dbReference>
<evidence type="ECO:0000313" key="12">
    <source>
        <dbReference type="Proteomes" id="UP000694918"/>
    </source>
</evidence>
<evidence type="ECO:0000313" key="13">
    <source>
        <dbReference type="RefSeq" id="XP_011011153.1"/>
    </source>
</evidence>
<keyword evidence="9 11" id="KW-0472">Membrane</keyword>
<dbReference type="KEGG" id="peu:105115822"/>
<evidence type="ECO:0000256" key="9">
    <source>
        <dbReference type="ARBA" id="ARBA00023136"/>
    </source>
</evidence>
<dbReference type="PANTHER" id="PTHR48062">
    <property type="entry name" value="RECEPTOR-LIKE PROTEIN 14"/>
    <property type="match status" value="1"/>
</dbReference>
<dbReference type="FunFam" id="3.80.10.10:FF:000213">
    <property type="entry name" value="Tyrosine-sulfated glycopeptide receptor 1"/>
    <property type="match status" value="1"/>
</dbReference>
<dbReference type="SMART" id="SM00368">
    <property type="entry name" value="LRR_RI"/>
    <property type="match status" value="4"/>
</dbReference>
<dbReference type="PANTHER" id="PTHR48062:SF21">
    <property type="entry name" value="RECEPTOR-LIKE PROTEIN 12"/>
    <property type="match status" value="1"/>
</dbReference>
<dbReference type="AlphaFoldDB" id="A0AAJ6TH02"/>
<dbReference type="Gene3D" id="3.80.10.10">
    <property type="entry name" value="Ribonuclease Inhibitor"/>
    <property type="match status" value="5"/>
</dbReference>
<proteinExistence type="inferred from homology"/>
<protein>
    <submittedName>
        <fullName evidence="13">Probable leucine-rich repeat receptor-like protein kinase At1g35710</fullName>
    </submittedName>
</protein>
<dbReference type="Pfam" id="PF13855">
    <property type="entry name" value="LRR_8"/>
    <property type="match status" value="4"/>
</dbReference>
<dbReference type="GO" id="GO:0005886">
    <property type="term" value="C:plasma membrane"/>
    <property type="evidence" value="ECO:0007669"/>
    <property type="project" value="UniProtKB-SubCell"/>
</dbReference>
<keyword evidence="7" id="KW-0677">Repeat</keyword>
<organism evidence="12 13">
    <name type="scientific">Populus euphratica</name>
    <name type="common">Euphrates poplar</name>
    <dbReference type="NCBI Taxonomy" id="75702"/>
    <lineage>
        <taxon>Eukaryota</taxon>
        <taxon>Viridiplantae</taxon>
        <taxon>Streptophyta</taxon>
        <taxon>Embryophyta</taxon>
        <taxon>Tracheophyta</taxon>
        <taxon>Spermatophyta</taxon>
        <taxon>Magnoliopsida</taxon>
        <taxon>eudicotyledons</taxon>
        <taxon>Gunneridae</taxon>
        <taxon>Pentapetalae</taxon>
        <taxon>rosids</taxon>
        <taxon>fabids</taxon>
        <taxon>Malpighiales</taxon>
        <taxon>Salicaceae</taxon>
        <taxon>Saliceae</taxon>
        <taxon>Populus</taxon>
    </lineage>
</organism>
<evidence type="ECO:0000256" key="1">
    <source>
        <dbReference type="ARBA" id="ARBA00004167"/>
    </source>
</evidence>
<dbReference type="SMART" id="SM00365">
    <property type="entry name" value="LRR_SD22"/>
    <property type="match status" value="11"/>
</dbReference>
<keyword evidence="12" id="KW-1185">Reference proteome</keyword>
<dbReference type="SUPFAM" id="SSF52047">
    <property type="entry name" value="RNI-like"/>
    <property type="match status" value="2"/>
</dbReference>
<dbReference type="InterPro" id="IPR001611">
    <property type="entry name" value="Leu-rich_rpt"/>
</dbReference>
<dbReference type="GeneID" id="105115822"/>
<comment type="subcellular location">
    <subcellularLocation>
        <location evidence="2">Cell membrane</location>
    </subcellularLocation>
    <subcellularLocation>
        <location evidence="1">Membrane</location>
        <topology evidence="1">Single-pass membrane protein</topology>
    </subcellularLocation>
</comment>
<dbReference type="FunFam" id="3.80.10.10:FF:000095">
    <property type="entry name" value="LRR receptor-like serine/threonine-protein kinase GSO1"/>
    <property type="match status" value="1"/>
</dbReference>
<sequence length="950" mass="105947">MLNFEKHHAGLKVLSSRLKKLENLYLRGNQCNDSIFSSLSGFSSLKSLDLSYNEVITGSGLKVLSSRLKKLENLDLFGNQCNDSIFSSLSGFSSLKSLDLSGNLLTGSSTGINSFQVLASGLRNLEELYLSSNKLNDSVLSSLGGFSTLKSLYLSNNSFTGSTGLNGKVVNHSYLRWHSLVRFNNYTCINPYYCDLNGTLPAQGWCELKNLEEVDLSGNNLKGVLPPCLGNLSSLRSLDLSYNQLEGNIASSHLSHLTQLRSLSLTNNYFQVPISFGSFMNLSNLKFIVCDSNELIAAPSFQPLVPKFQLLFFSASNCTPKPLEAGFPNFLRSQHDLVFVDLSHNKFVGQPFPSWLFENNTKLDRLYLRDTSFIGPLQLPQHPTPNLQTVDISGNSIHGQIARNICSIFPRLKNFMMANNNLTGCIPPCFGNMSSLKYLDLSNNHMSCELLEHNLPTVGSSLWFLKLSNNNFTGRLPLSVFNMTGLEYLFLDGNKFAGQVSGTFSLASSFSWFDISNNLLSGMLPRGIGNSSLNRFDLAIDLSRNQFEGTIPIEYFNSSALEFLDLSENNLCGTLPLGFNATHLRYVHLYGNRLSGPLPYDFYNLSSLVTLDLGDNNLTGPIPNWIDSLSELSIFVLKSNQFNGKLPHQLCLLRKLSILDLSENKFSGLLPSCLSNLNFTASDEKTSVEPGMTSRDYGSQEEIFVSIGFNYRYEKTLWPEIDVKIAVELTAKRELTAKKNFYTYEGDILRYMSVMDLSCNRFIGQIPTEWGNLSGIFALNLSQNNLTGLIPSSFSNLKQIESLDLSHNNLNGRIPAQLVELTFLSVFNVSSNNLSGRTPEMKNQFGTFDESSYKGNPLLCGPPLQNSCDKTESPSARVPNDFNGDGGFIDMYSFYASFGVCYIIAVLTIAAVLCINPHWRRRWFYFIEECIDTCYCFLAINFRKLSRFRG</sequence>
<dbReference type="InterPro" id="IPR051502">
    <property type="entry name" value="RLP_Defense_Trigger"/>
</dbReference>
<evidence type="ECO:0000256" key="10">
    <source>
        <dbReference type="ARBA" id="ARBA00023180"/>
    </source>
</evidence>
<name>A0AAJ6TH02_POPEU</name>
<keyword evidence="10" id="KW-0325">Glycoprotein</keyword>
<evidence type="ECO:0000256" key="5">
    <source>
        <dbReference type="ARBA" id="ARBA00022614"/>
    </source>
</evidence>